<proteinExistence type="predicted"/>
<keyword evidence="2" id="KW-1185">Reference proteome</keyword>
<evidence type="ECO:0000313" key="2">
    <source>
        <dbReference type="Proteomes" id="UP000076722"/>
    </source>
</evidence>
<protein>
    <submittedName>
        <fullName evidence="1">Uncharacterized protein</fullName>
    </submittedName>
</protein>
<sequence length="282" mass="31581">MDIEIFGMRLWIVNEARGAPKRIDNEFPDYTSPSALATRNPKLIEPMSGIQIIATVQERTRKRDKSLGVVTWTVGELMDAQEGCEEVSILFDLVDLKASIHLTLSLRLKSDSQRTTERLLCKTQMDVDRLAPPSFLKHDLPDPSSLEDSVWIDFLNVFEKFSAVASVVVGLASAHRSRSQRDQRVVSLLRTMTNVYGFVEMVDAHSSISELSDLVNNIVGETVRCASCATLFGEYPSRGFPSVSFTTLVPQFLTLWTKACSLRDILKPGRRNSRLGESHSEM</sequence>
<gene>
    <name evidence="1" type="ORF">SISNIDRAFT_467671</name>
</gene>
<accession>A0A164SF58</accession>
<dbReference type="AlphaFoldDB" id="A0A164SF58"/>
<dbReference type="EMBL" id="KV419415">
    <property type="protein sequence ID" value="KZS91417.1"/>
    <property type="molecule type" value="Genomic_DNA"/>
</dbReference>
<name>A0A164SF58_9AGAM</name>
<dbReference type="Proteomes" id="UP000076722">
    <property type="component" value="Unassembled WGS sequence"/>
</dbReference>
<evidence type="ECO:0000313" key="1">
    <source>
        <dbReference type="EMBL" id="KZS91417.1"/>
    </source>
</evidence>
<reference evidence="1 2" key="1">
    <citation type="journal article" date="2016" name="Mol. Biol. Evol.">
        <title>Comparative Genomics of Early-Diverging Mushroom-Forming Fungi Provides Insights into the Origins of Lignocellulose Decay Capabilities.</title>
        <authorList>
            <person name="Nagy L.G."/>
            <person name="Riley R."/>
            <person name="Tritt A."/>
            <person name="Adam C."/>
            <person name="Daum C."/>
            <person name="Floudas D."/>
            <person name="Sun H."/>
            <person name="Yadav J.S."/>
            <person name="Pangilinan J."/>
            <person name="Larsson K.H."/>
            <person name="Matsuura K."/>
            <person name="Barry K."/>
            <person name="Labutti K."/>
            <person name="Kuo R."/>
            <person name="Ohm R.A."/>
            <person name="Bhattacharya S.S."/>
            <person name="Shirouzu T."/>
            <person name="Yoshinaga Y."/>
            <person name="Martin F.M."/>
            <person name="Grigoriev I.V."/>
            <person name="Hibbett D.S."/>
        </authorList>
    </citation>
    <scope>NUCLEOTIDE SEQUENCE [LARGE SCALE GENOMIC DNA]</scope>
    <source>
        <strain evidence="1 2">HHB9708</strain>
    </source>
</reference>
<organism evidence="1 2">
    <name type="scientific">Sistotremastrum niveocremeum HHB9708</name>
    <dbReference type="NCBI Taxonomy" id="1314777"/>
    <lineage>
        <taxon>Eukaryota</taxon>
        <taxon>Fungi</taxon>
        <taxon>Dikarya</taxon>
        <taxon>Basidiomycota</taxon>
        <taxon>Agaricomycotina</taxon>
        <taxon>Agaricomycetes</taxon>
        <taxon>Sistotremastrales</taxon>
        <taxon>Sistotremastraceae</taxon>
        <taxon>Sertulicium</taxon>
        <taxon>Sertulicium niveocremeum</taxon>
    </lineage>
</organism>